<reference evidence="2" key="1">
    <citation type="submission" date="2014-09" db="EMBL/GenBank/DDBJ databases">
        <title>Genome sequence of the luminous mushroom Mycena chlorophos for searching fungal bioluminescence genes.</title>
        <authorList>
            <person name="Tanaka Y."/>
            <person name="Kasuga D."/>
            <person name="Oba Y."/>
            <person name="Hase S."/>
            <person name="Sato K."/>
            <person name="Oba Y."/>
            <person name="Sakakibara Y."/>
        </authorList>
    </citation>
    <scope>NUCLEOTIDE SEQUENCE</scope>
</reference>
<evidence type="ECO:0000313" key="2">
    <source>
        <dbReference type="EMBL" id="GAT46655.1"/>
    </source>
</evidence>
<name>A0ABQ0L662_MYCCL</name>
<evidence type="ECO:0000313" key="3">
    <source>
        <dbReference type="Proteomes" id="UP000815677"/>
    </source>
</evidence>
<protein>
    <submittedName>
        <fullName evidence="2">Uncharacterized protein</fullName>
    </submittedName>
</protein>
<evidence type="ECO:0000256" key="1">
    <source>
        <dbReference type="SAM" id="MobiDB-lite"/>
    </source>
</evidence>
<accession>A0ABQ0L662</accession>
<proteinExistence type="predicted"/>
<feature type="region of interest" description="Disordered" evidence="1">
    <location>
        <begin position="172"/>
        <end position="208"/>
    </location>
</feature>
<keyword evidence="3" id="KW-1185">Reference proteome</keyword>
<dbReference type="Proteomes" id="UP000815677">
    <property type="component" value="Unassembled WGS sequence"/>
</dbReference>
<sequence>MDAATALLPQVNAGRWQGREKTAEDVVARLTELHNVFKALEILRVSQFGYDIKHGANVNTANPAQVAAWVALTKLHPVLADFKTIGWLLWERAQLVFGQPAAAPTPAAPTAKSSAKRSVVVISRKAPVPAPAPTGSSVSATRIVAAAPSVSIVNDVPGNTLGTADEVASATDTLASISTPRRVGPSASRTNGKGSATLPKDATAASLGTPGRRMLEDRTVDLTPRSAEAAVTRIMGMLDGPAAGKITSLLASAGLAITVTSPTASQESVTAPTDPSPLLPVPVAVKPRKNGKAKQLAEVLENAEVVEPVSATQVPSEAGSENNANDDVKKVDTDGVVYSLLQDLLHQRHAADVEHTVNVFDPAYSKQQLLPTKVFKLLRDLCGGICAYETEGWTEALEITQESKQITIMDLIVMDDPTENMAQFTRHYAQMGAVKLGDQTWETIKQTLFATESIRSGTAWFEVSKMERGFVTALCYLRTPKGKAQLKASGFASNDLDVDRLTPSSAEIAYIKTQAKYKTFMRAQEPVHAGYKRIMLLYSLFGSFVLVHPTLREWVGTTTPMKTLERVMERLAGLVKDSDLAKEHLRENECSARITIRGFIEATAPEEDGRHILEYLNRFWAQFPATHEYKRIH</sequence>
<gene>
    <name evidence="2" type="ORF">MCHLO_04158</name>
</gene>
<dbReference type="EMBL" id="DF842674">
    <property type="protein sequence ID" value="GAT46655.1"/>
    <property type="molecule type" value="Genomic_DNA"/>
</dbReference>
<organism evidence="2 3">
    <name type="scientific">Mycena chlorophos</name>
    <name type="common">Agaric fungus</name>
    <name type="synonym">Agaricus chlorophos</name>
    <dbReference type="NCBI Taxonomy" id="658473"/>
    <lineage>
        <taxon>Eukaryota</taxon>
        <taxon>Fungi</taxon>
        <taxon>Dikarya</taxon>
        <taxon>Basidiomycota</taxon>
        <taxon>Agaricomycotina</taxon>
        <taxon>Agaricomycetes</taxon>
        <taxon>Agaricomycetidae</taxon>
        <taxon>Agaricales</taxon>
        <taxon>Marasmiineae</taxon>
        <taxon>Mycenaceae</taxon>
        <taxon>Mycena</taxon>
    </lineage>
</organism>